<dbReference type="HOGENOM" id="CLU_050941_2_0_1"/>
<reference evidence="2" key="5">
    <citation type="journal article" date="2018" name="Nat. Plants">
        <title>Whole-genome landscape of Medicago truncatula symbiotic genes.</title>
        <authorList>
            <person name="Pecrix Y."/>
            <person name="Gamas P."/>
            <person name="Carrere S."/>
        </authorList>
    </citation>
    <scope>NUCLEOTIDE SEQUENCE</scope>
    <source>
        <tissue evidence="2">Leaves</tissue>
    </source>
</reference>
<protein>
    <submittedName>
        <fullName evidence="1">F-box/LRR plant protein</fullName>
    </submittedName>
    <submittedName>
        <fullName evidence="2">Putative leucine-rich repeat domain, L domain-containing protein</fullName>
    </submittedName>
</protein>
<dbReference type="PANTHER" id="PTHR38926">
    <property type="entry name" value="F-BOX DOMAIN CONTAINING PROTEIN, EXPRESSED"/>
    <property type="match status" value="1"/>
</dbReference>
<proteinExistence type="predicted"/>
<dbReference type="OrthoDB" id="1406813at2759"/>
<accession>A0A072UP06</accession>
<evidence type="ECO:0000313" key="2">
    <source>
        <dbReference type="EMBL" id="RHN63149.1"/>
    </source>
</evidence>
<dbReference type="InterPro" id="IPR032675">
    <property type="entry name" value="LRR_dom_sf"/>
</dbReference>
<reference evidence="1 4" key="2">
    <citation type="journal article" date="2014" name="BMC Genomics">
        <title>An improved genome release (version Mt4.0) for the model legume Medicago truncatula.</title>
        <authorList>
            <person name="Tang H."/>
            <person name="Krishnakumar V."/>
            <person name="Bidwell S."/>
            <person name="Rosen B."/>
            <person name="Chan A."/>
            <person name="Zhou S."/>
            <person name="Gentzbittel L."/>
            <person name="Childs K.L."/>
            <person name="Yandell M."/>
            <person name="Gundlach H."/>
            <person name="Mayer K.F."/>
            <person name="Schwartz D.C."/>
            <person name="Town C.D."/>
        </authorList>
    </citation>
    <scope>GENOME REANNOTATION</scope>
    <source>
        <strain evidence="1">A17</strain>
        <strain evidence="3 4">cv. Jemalong A17</strain>
    </source>
</reference>
<dbReference type="Proteomes" id="UP000002051">
    <property type="component" value="Chromosome 4"/>
</dbReference>
<dbReference type="SUPFAM" id="SSF52047">
    <property type="entry name" value="RNI-like"/>
    <property type="match status" value="1"/>
</dbReference>
<dbReference type="EMBL" id="CM001220">
    <property type="protein sequence ID" value="KEH31579.1"/>
    <property type="molecule type" value="Genomic_DNA"/>
</dbReference>
<dbReference type="EnsemblPlants" id="KEH31579">
    <property type="protein sequence ID" value="KEH31579"/>
    <property type="gene ID" value="MTR_4g099030"/>
</dbReference>
<name>A0A072UP06_MEDTR</name>
<dbReference type="PANTHER" id="PTHR38926:SF13">
    <property type="entry name" value="F-BOX DOMAIN CONTAINING PROTEIN, EXPRESSED"/>
    <property type="match status" value="1"/>
</dbReference>
<gene>
    <name evidence="3" type="primary">25493564</name>
    <name evidence="1" type="ordered locus">MTR_4g099030</name>
    <name evidence="2" type="ORF">MtrunA17_Chr4g0055171</name>
</gene>
<dbReference type="Gramene" id="rna25817">
    <property type="protein sequence ID" value="RHN63149.1"/>
    <property type="gene ID" value="gene25817"/>
</dbReference>
<reference evidence="1 4" key="1">
    <citation type="journal article" date="2011" name="Nature">
        <title>The Medicago genome provides insight into the evolution of rhizobial symbioses.</title>
        <authorList>
            <person name="Young N.D."/>
            <person name="Debelle F."/>
            <person name="Oldroyd G.E."/>
            <person name="Geurts R."/>
            <person name="Cannon S.B."/>
            <person name="Udvardi M.K."/>
            <person name="Benedito V.A."/>
            <person name="Mayer K.F."/>
            <person name="Gouzy J."/>
            <person name="Schoof H."/>
            <person name="Van de Peer Y."/>
            <person name="Proost S."/>
            <person name="Cook D.R."/>
            <person name="Meyers B.C."/>
            <person name="Spannagl M."/>
            <person name="Cheung F."/>
            <person name="De Mita S."/>
            <person name="Krishnakumar V."/>
            <person name="Gundlach H."/>
            <person name="Zhou S."/>
            <person name="Mudge J."/>
            <person name="Bharti A.K."/>
            <person name="Murray J.D."/>
            <person name="Naoumkina M.A."/>
            <person name="Rosen B."/>
            <person name="Silverstein K.A."/>
            <person name="Tang H."/>
            <person name="Rombauts S."/>
            <person name="Zhao P.X."/>
            <person name="Zhou P."/>
            <person name="Barbe V."/>
            <person name="Bardou P."/>
            <person name="Bechner M."/>
            <person name="Bellec A."/>
            <person name="Berger A."/>
            <person name="Berges H."/>
            <person name="Bidwell S."/>
            <person name="Bisseling T."/>
            <person name="Choisne N."/>
            <person name="Couloux A."/>
            <person name="Denny R."/>
            <person name="Deshpande S."/>
            <person name="Dai X."/>
            <person name="Doyle J.J."/>
            <person name="Dudez A.M."/>
            <person name="Farmer A.D."/>
            <person name="Fouteau S."/>
            <person name="Franken C."/>
            <person name="Gibelin C."/>
            <person name="Gish J."/>
            <person name="Goldstein S."/>
            <person name="Gonzalez A.J."/>
            <person name="Green P.J."/>
            <person name="Hallab A."/>
            <person name="Hartog M."/>
            <person name="Hua A."/>
            <person name="Humphray S.J."/>
            <person name="Jeong D.H."/>
            <person name="Jing Y."/>
            <person name="Jocker A."/>
            <person name="Kenton S.M."/>
            <person name="Kim D.J."/>
            <person name="Klee K."/>
            <person name="Lai H."/>
            <person name="Lang C."/>
            <person name="Lin S."/>
            <person name="Macmil S.L."/>
            <person name="Magdelenat G."/>
            <person name="Matthews L."/>
            <person name="McCorrison J."/>
            <person name="Monaghan E.L."/>
            <person name="Mun J.H."/>
            <person name="Najar F.Z."/>
            <person name="Nicholson C."/>
            <person name="Noirot C."/>
            <person name="O'Bleness M."/>
            <person name="Paule C.R."/>
            <person name="Poulain J."/>
            <person name="Prion F."/>
            <person name="Qin B."/>
            <person name="Qu C."/>
            <person name="Retzel E.F."/>
            <person name="Riddle C."/>
            <person name="Sallet E."/>
            <person name="Samain S."/>
            <person name="Samson N."/>
            <person name="Sanders I."/>
            <person name="Saurat O."/>
            <person name="Scarpelli C."/>
            <person name="Schiex T."/>
            <person name="Segurens B."/>
            <person name="Severin A.J."/>
            <person name="Sherrier D.J."/>
            <person name="Shi R."/>
            <person name="Sims S."/>
            <person name="Singer S.R."/>
            <person name="Sinharoy S."/>
            <person name="Sterck L."/>
            <person name="Viollet A."/>
            <person name="Wang B.B."/>
            <person name="Wang K."/>
            <person name="Wang M."/>
            <person name="Wang X."/>
            <person name="Warfsmann J."/>
            <person name="Weissenbach J."/>
            <person name="White D.D."/>
            <person name="White J.D."/>
            <person name="Wiley G.B."/>
            <person name="Wincker P."/>
            <person name="Xing Y."/>
            <person name="Yang L."/>
            <person name="Yao Z."/>
            <person name="Ying F."/>
            <person name="Zhai J."/>
            <person name="Zhou L."/>
            <person name="Zuber A."/>
            <person name="Denarie J."/>
            <person name="Dixon R.A."/>
            <person name="May G.D."/>
            <person name="Schwartz D.C."/>
            <person name="Rogers J."/>
            <person name="Quetier F."/>
            <person name="Town C.D."/>
            <person name="Roe B.A."/>
        </authorList>
    </citation>
    <scope>NUCLEOTIDE SEQUENCE [LARGE SCALE GENOMIC DNA]</scope>
    <source>
        <strain evidence="1">A17</strain>
        <strain evidence="3 4">cv. Jemalong A17</strain>
    </source>
</reference>
<dbReference type="Proteomes" id="UP000265566">
    <property type="component" value="Chromosome 4"/>
</dbReference>
<dbReference type="STRING" id="3880.A0A072UP06"/>
<dbReference type="Gene3D" id="3.80.10.10">
    <property type="entry name" value="Ribonuclease Inhibitor"/>
    <property type="match status" value="1"/>
</dbReference>
<reference evidence="3" key="3">
    <citation type="submission" date="2015-04" db="UniProtKB">
        <authorList>
            <consortium name="EnsemblPlants"/>
        </authorList>
    </citation>
    <scope>IDENTIFICATION</scope>
    <source>
        <strain evidence="3">cv. Jemalong A17</strain>
    </source>
</reference>
<keyword evidence="4" id="KW-1185">Reference proteome</keyword>
<evidence type="ECO:0000313" key="5">
    <source>
        <dbReference type="Proteomes" id="UP000265566"/>
    </source>
</evidence>
<evidence type="ECO:0000313" key="1">
    <source>
        <dbReference type="EMBL" id="KEH31579.1"/>
    </source>
</evidence>
<evidence type="ECO:0000313" key="3">
    <source>
        <dbReference type="EnsemblPlants" id="KEH31579"/>
    </source>
</evidence>
<evidence type="ECO:0000313" key="4">
    <source>
        <dbReference type="Proteomes" id="UP000002051"/>
    </source>
</evidence>
<sequence>MEVELSRAVKKDVTMWEFLLKNFPDEILVEICKEFNIFESKEAVGRFIEAWKRASNDQPVWETLDFSMLKSDFVKASIQPYIWVHSRSDSTLYNLLFLALNISQGNIKTLIFNYSLYLTNDQFIYTAIRCPHVRRLVFVSWNRIKKIGIVRAIRVWTNLESMTMPCTEYPGYVFEEITKHCKNFRELKVIAFLPNLKVLSLRCSGLSKEALILILDELKDLEVLNISHSCHVVPLPYPHEGYMFSSGIDPIIIEKGSRLLDFYTCMEESCIMCQRTKADDGLPRWFRYEDGIWKDDEISSLAL</sequence>
<dbReference type="AlphaFoldDB" id="A0A072UP06"/>
<organism evidence="1 4">
    <name type="scientific">Medicago truncatula</name>
    <name type="common">Barrel medic</name>
    <name type="synonym">Medicago tribuloides</name>
    <dbReference type="NCBI Taxonomy" id="3880"/>
    <lineage>
        <taxon>Eukaryota</taxon>
        <taxon>Viridiplantae</taxon>
        <taxon>Streptophyta</taxon>
        <taxon>Embryophyta</taxon>
        <taxon>Tracheophyta</taxon>
        <taxon>Spermatophyta</taxon>
        <taxon>Magnoliopsida</taxon>
        <taxon>eudicotyledons</taxon>
        <taxon>Gunneridae</taxon>
        <taxon>Pentapetalae</taxon>
        <taxon>rosids</taxon>
        <taxon>fabids</taxon>
        <taxon>Fabales</taxon>
        <taxon>Fabaceae</taxon>
        <taxon>Papilionoideae</taxon>
        <taxon>50 kb inversion clade</taxon>
        <taxon>NPAAA clade</taxon>
        <taxon>Hologalegina</taxon>
        <taxon>IRL clade</taxon>
        <taxon>Trifolieae</taxon>
        <taxon>Medicago</taxon>
    </lineage>
</organism>
<dbReference type="GO" id="GO:1905761">
    <property type="term" value="F:SCF ubiquitin ligase complex binding"/>
    <property type="evidence" value="ECO:0000318"/>
    <property type="project" value="GO_Central"/>
</dbReference>
<dbReference type="EMBL" id="PSQE01000004">
    <property type="protein sequence ID" value="RHN63149.1"/>
    <property type="molecule type" value="Genomic_DNA"/>
</dbReference>
<reference evidence="5" key="4">
    <citation type="journal article" date="2018" name="Nat. Plants">
        <title>Whole-genome landscape of Medicago truncatula symbiotic genes.</title>
        <authorList>
            <person name="Pecrix Y."/>
            <person name="Staton S.E."/>
            <person name="Sallet E."/>
            <person name="Lelandais-Briere C."/>
            <person name="Moreau S."/>
            <person name="Carrere S."/>
            <person name="Blein T."/>
            <person name="Jardinaud M.F."/>
            <person name="Latrasse D."/>
            <person name="Zouine M."/>
            <person name="Zahm M."/>
            <person name="Kreplak J."/>
            <person name="Mayjonade B."/>
            <person name="Satge C."/>
            <person name="Perez M."/>
            <person name="Cauet S."/>
            <person name="Marande W."/>
            <person name="Chantry-Darmon C."/>
            <person name="Lopez-Roques C."/>
            <person name="Bouchez O."/>
            <person name="Berard A."/>
            <person name="Debelle F."/>
            <person name="Munos S."/>
            <person name="Bendahmane A."/>
            <person name="Berges H."/>
            <person name="Niebel A."/>
            <person name="Buitink J."/>
            <person name="Frugier F."/>
            <person name="Benhamed M."/>
            <person name="Crespi M."/>
            <person name="Gouzy J."/>
            <person name="Gamas P."/>
        </authorList>
    </citation>
    <scope>NUCLEOTIDE SEQUENCE [LARGE SCALE GENOMIC DNA]</scope>
    <source>
        <strain evidence="5">cv. Jemalong A17</strain>
    </source>
</reference>
<dbReference type="KEGG" id="mtr:25493564"/>